<evidence type="ECO:0000256" key="3">
    <source>
        <dbReference type="ARBA" id="ARBA00023136"/>
    </source>
</evidence>
<sequence length="395" mass="42363">MVRSEKKSPLFSKKYLMGISVNLMVCTFGQMLMCAMPLLIAGGGHGIGYSGLAVSAFSFGAVLFRPITGWLASKLPGRKTVSFCLIFFSVSCLVLFCSPPLWLTIVFRAAQGIVMSIYGTIYGALVSYLIPSDRFQEGMGYYSIGVPAMSFLGPALGLVAIELAGERVMFLFLAFFTFAAAFICYRLDVRDEPVTPPLPKGETNLFRITFAGEAFFPSIMLMLVFVAHTSLVSFLSIFAASRGYEGTTTFYLLAGAGIIAVRLVFTMIPFRLNEQTLIIPALAALGVCTLVMAHLPQGIMLYCTALVYGCSLGIVQPGLIADAIGRSPPERRAAATATYYLALDLGAGVGGLLWAAVARAGGYIPVYYLASVIIFTVMIILVFVPALRTAAEKAS</sequence>
<dbReference type="EMBL" id="CP067089">
    <property type="protein sequence ID" value="QQO10771.1"/>
    <property type="molecule type" value="Genomic_DNA"/>
</dbReference>
<dbReference type="Proteomes" id="UP000595917">
    <property type="component" value="Chromosome"/>
</dbReference>
<accession>A0A7T7XQS5</accession>
<protein>
    <submittedName>
        <fullName evidence="6">MFS transporter</fullName>
    </submittedName>
</protein>
<dbReference type="KEGG" id="bhc:JFL75_07600"/>
<gene>
    <name evidence="6" type="ORF">JFL75_07600</name>
</gene>
<reference evidence="6" key="1">
    <citation type="submission" date="2021-01" db="EMBL/GenBank/DDBJ databases">
        <title>Description of Breznakiella homolactica.</title>
        <authorList>
            <person name="Song Y."/>
            <person name="Brune A."/>
        </authorList>
    </citation>
    <scope>NUCLEOTIDE SEQUENCE</scope>
    <source>
        <strain evidence="6">RmG30</strain>
    </source>
</reference>
<dbReference type="GO" id="GO:0022857">
    <property type="term" value="F:transmembrane transporter activity"/>
    <property type="evidence" value="ECO:0007669"/>
    <property type="project" value="InterPro"/>
</dbReference>
<dbReference type="Gene3D" id="1.20.1250.20">
    <property type="entry name" value="MFS general substrate transporter like domains"/>
    <property type="match status" value="1"/>
</dbReference>
<feature type="transmembrane region" description="Helical" evidence="4">
    <location>
        <begin position="167"/>
        <end position="185"/>
    </location>
</feature>
<feature type="transmembrane region" description="Helical" evidence="4">
    <location>
        <begin position="250"/>
        <end position="270"/>
    </location>
</feature>
<dbReference type="AlphaFoldDB" id="A0A7T7XQS5"/>
<dbReference type="InterPro" id="IPR020846">
    <property type="entry name" value="MFS_dom"/>
</dbReference>
<feature type="transmembrane region" description="Helical" evidence="4">
    <location>
        <begin position="333"/>
        <end position="354"/>
    </location>
</feature>
<dbReference type="InterPro" id="IPR052714">
    <property type="entry name" value="MFS_Exporter"/>
</dbReference>
<dbReference type="InterPro" id="IPR036259">
    <property type="entry name" value="MFS_trans_sf"/>
</dbReference>
<keyword evidence="3 4" id="KW-0472">Membrane</keyword>
<name>A0A7T7XQS5_9SPIR</name>
<feature type="domain" description="Major facilitator superfamily (MFS) profile" evidence="5">
    <location>
        <begin position="1"/>
        <end position="388"/>
    </location>
</feature>
<feature type="transmembrane region" description="Helical" evidence="4">
    <location>
        <begin position="47"/>
        <end position="68"/>
    </location>
</feature>
<proteinExistence type="predicted"/>
<dbReference type="InterPro" id="IPR011701">
    <property type="entry name" value="MFS"/>
</dbReference>
<evidence type="ECO:0000256" key="2">
    <source>
        <dbReference type="ARBA" id="ARBA00022989"/>
    </source>
</evidence>
<dbReference type="PANTHER" id="PTHR23531">
    <property type="entry name" value="QUINOLENE RESISTANCE PROTEIN NORA"/>
    <property type="match status" value="1"/>
</dbReference>
<dbReference type="PROSITE" id="PS50850">
    <property type="entry name" value="MFS"/>
    <property type="match status" value="1"/>
</dbReference>
<feature type="transmembrane region" description="Helical" evidence="4">
    <location>
        <begin position="141"/>
        <end position="161"/>
    </location>
</feature>
<evidence type="ECO:0000256" key="4">
    <source>
        <dbReference type="SAM" id="Phobius"/>
    </source>
</evidence>
<keyword evidence="7" id="KW-1185">Reference proteome</keyword>
<dbReference type="PANTHER" id="PTHR23531:SF2">
    <property type="entry name" value="PERMEASE"/>
    <property type="match status" value="1"/>
</dbReference>
<feature type="transmembrane region" description="Helical" evidence="4">
    <location>
        <begin position="109"/>
        <end position="129"/>
    </location>
</feature>
<feature type="transmembrane region" description="Helical" evidence="4">
    <location>
        <begin position="299"/>
        <end position="321"/>
    </location>
</feature>
<feature type="transmembrane region" description="Helical" evidence="4">
    <location>
        <begin position="277"/>
        <end position="293"/>
    </location>
</feature>
<dbReference type="Pfam" id="PF07690">
    <property type="entry name" value="MFS_1"/>
    <property type="match status" value="1"/>
</dbReference>
<feature type="transmembrane region" description="Helical" evidence="4">
    <location>
        <begin position="80"/>
        <end position="103"/>
    </location>
</feature>
<feature type="transmembrane region" description="Helical" evidence="4">
    <location>
        <begin position="366"/>
        <end position="387"/>
    </location>
</feature>
<feature type="transmembrane region" description="Helical" evidence="4">
    <location>
        <begin position="214"/>
        <end position="238"/>
    </location>
</feature>
<evidence type="ECO:0000259" key="5">
    <source>
        <dbReference type="PROSITE" id="PS50850"/>
    </source>
</evidence>
<keyword evidence="2 4" id="KW-1133">Transmembrane helix</keyword>
<feature type="transmembrane region" description="Helical" evidence="4">
    <location>
        <begin position="21"/>
        <end position="41"/>
    </location>
</feature>
<keyword evidence="1 4" id="KW-0812">Transmembrane</keyword>
<dbReference type="SUPFAM" id="SSF103473">
    <property type="entry name" value="MFS general substrate transporter"/>
    <property type="match status" value="1"/>
</dbReference>
<evidence type="ECO:0000256" key="1">
    <source>
        <dbReference type="ARBA" id="ARBA00022692"/>
    </source>
</evidence>
<evidence type="ECO:0000313" key="6">
    <source>
        <dbReference type="EMBL" id="QQO10771.1"/>
    </source>
</evidence>
<dbReference type="RefSeq" id="WP_215628076.1">
    <property type="nucleotide sequence ID" value="NZ_CP067089.2"/>
</dbReference>
<organism evidence="6 7">
    <name type="scientific">Breznakiella homolactica</name>
    <dbReference type="NCBI Taxonomy" id="2798577"/>
    <lineage>
        <taxon>Bacteria</taxon>
        <taxon>Pseudomonadati</taxon>
        <taxon>Spirochaetota</taxon>
        <taxon>Spirochaetia</taxon>
        <taxon>Spirochaetales</taxon>
        <taxon>Breznakiellaceae</taxon>
        <taxon>Breznakiella</taxon>
    </lineage>
</organism>
<evidence type="ECO:0000313" key="7">
    <source>
        <dbReference type="Proteomes" id="UP000595917"/>
    </source>
</evidence>